<dbReference type="PROSITE" id="PS00028">
    <property type="entry name" value="ZINC_FINGER_C2H2_1"/>
    <property type="match status" value="4"/>
</dbReference>
<proteinExistence type="predicted"/>
<name>A0A9D3SAZ2_9TELE</name>
<evidence type="ECO:0000259" key="10">
    <source>
        <dbReference type="PROSITE" id="PS50157"/>
    </source>
</evidence>
<dbReference type="InterPro" id="IPR036236">
    <property type="entry name" value="Znf_C2H2_sf"/>
</dbReference>
<evidence type="ECO:0000256" key="1">
    <source>
        <dbReference type="ARBA" id="ARBA00004123"/>
    </source>
</evidence>
<evidence type="ECO:0000256" key="6">
    <source>
        <dbReference type="ARBA" id="ARBA00023242"/>
    </source>
</evidence>
<dbReference type="InterPro" id="IPR013087">
    <property type="entry name" value="Znf_C2H2_type"/>
</dbReference>
<evidence type="ECO:0000256" key="4">
    <source>
        <dbReference type="ARBA" id="ARBA00022771"/>
    </source>
</evidence>
<dbReference type="GO" id="GO:0008270">
    <property type="term" value="F:zinc ion binding"/>
    <property type="evidence" value="ECO:0007669"/>
    <property type="project" value="UniProtKB-KW"/>
</dbReference>
<dbReference type="AlphaFoldDB" id="A0A9D3SAZ2"/>
<dbReference type="InterPro" id="IPR050331">
    <property type="entry name" value="Zinc_finger"/>
</dbReference>
<dbReference type="FunFam" id="3.30.160.60:FF:000759">
    <property type="entry name" value="zinc finger protein 16"/>
    <property type="match status" value="1"/>
</dbReference>
<feature type="domain" description="C2H2-type" evidence="10">
    <location>
        <begin position="410"/>
        <end position="437"/>
    </location>
</feature>
<dbReference type="FunFam" id="3.30.160.60:FF:000110">
    <property type="entry name" value="Zinc finger protein-like"/>
    <property type="match status" value="1"/>
</dbReference>
<keyword evidence="4 7" id="KW-0863">Zinc-finger</keyword>
<feature type="domain" description="C2H2-type" evidence="10">
    <location>
        <begin position="382"/>
        <end position="409"/>
    </location>
</feature>
<comment type="caution">
    <text evidence="11">The sequence shown here is derived from an EMBL/GenBank/DDBJ whole genome shotgun (WGS) entry which is preliminary data.</text>
</comment>
<evidence type="ECO:0000256" key="2">
    <source>
        <dbReference type="ARBA" id="ARBA00022723"/>
    </source>
</evidence>
<organism evidence="11 12">
    <name type="scientific">Hemibagrus wyckioides</name>
    <dbReference type="NCBI Taxonomy" id="337641"/>
    <lineage>
        <taxon>Eukaryota</taxon>
        <taxon>Metazoa</taxon>
        <taxon>Chordata</taxon>
        <taxon>Craniata</taxon>
        <taxon>Vertebrata</taxon>
        <taxon>Euteleostomi</taxon>
        <taxon>Actinopterygii</taxon>
        <taxon>Neopterygii</taxon>
        <taxon>Teleostei</taxon>
        <taxon>Ostariophysi</taxon>
        <taxon>Siluriformes</taxon>
        <taxon>Bagridae</taxon>
        <taxon>Hemibagrus</taxon>
    </lineage>
</organism>
<evidence type="ECO:0000256" key="9">
    <source>
        <dbReference type="SAM" id="MobiDB-lite"/>
    </source>
</evidence>
<reference evidence="11 12" key="1">
    <citation type="submission" date="2021-06" db="EMBL/GenBank/DDBJ databases">
        <title>Chromosome-level genome assembly of the red-tail catfish (Hemibagrus wyckioides).</title>
        <authorList>
            <person name="Shao F."/>
        </authorList>
    </citation>
    <scope>NUCLEOTIDE SEQUENCE [LARGE SCALE GENOMIC DNA]</scope>
    <source>
        <strain evidence="11">EC202008001</strain>
        <tissue evidence="11">Blood</tissue>
    </source>
</reference>
<feature type="compositionally biased region" description="Basic and acidic residues" evidence="9">
    <location>
        <begin position="134"/>
        <end position="143"/>
    </location>
</feature>
<feature type="compositionally biased region" description="Acidic residues" evidence="9">
    <location>
        <begin position="114"/>
        <end position="133"/>
    </location>
</feature>
<dbReference type="FunFam" id="3.30.160.60:FF:000100">
    <property type="entry name" value="Zinc finger 45-like"/>
    <property type="match status" value="1"/>
</dbReference>
<evidence type="ECO:0000256" key="3">
    <source>
        <dbReference type="ARBA" id="ARBA00022737"/>
    </source>
</evidence>
<feature type="domain" description="C2H2-type" evidence="10">
    <location>
        <begin position="319"/>
        <end position="346"/>
    </location>
</feature>
<keyword evidence="2" id="KW-0479">Metal-binding</keyword>
<dbReference type="Pfam" id="PF00096">
    <property type="entry name" value="zf-C2H2"/>
    <property type="match status" value="4"/>
</dbReference>
<evidence type="ECO:0000256" key="5">
    <source>
        <dbReference type="ARBA" id="ARBA00022833"/>
    </source>
</evidence>
<gene>
    <name evidence="11" type="ORF">KOW79_019615</name>
</gene>
<comment type="subcellular location">
    <subcellularLocation>
        <location evidence="1">Nucleus</location>
    </subcellularLocation>
</comment>
<evidence type="ECO:0000256" key="8">
    <source>
        <dbReference type="SAM" id="Coils"/>
    </source>
</evidence>
<feature type="domain" description="C2H2-type" evidence="10">
    <location>
        <begin position="438"/>
        <end position="465"/>
    </location>
</feature>
<dbReference type="OrthoDB" id="8922241at2759"/>
<keyword evidence="3" id="KW-0677">Repeat</keyword>
<dbReference type="Gene3D" id="3.30.160.60">
    <property type="entry name" value="Classic Zinc Finger"/>
    <property type="match status" value="4"/>
</dbReference>
<dbReference type="SMART" id="SM00355">
    <property type="entry name" value="ZnF_C2H2"/>
    <property type="match status" value="4"/>
</dbReference>
<evidence type="ECO:0000313" key="11">
    <source>
        <dbReference type="EMBL" id="KAG7317317.1"/>
    </source>
</evidence>
<dbReference type="PANTHER" id="PTHR16515">
    <property type="entry name" value="PR DOMAIN ZINC FINGER PROTEIN"/>
    <property type="match status" value="1"/>
</dbReference>
<dbReference type="GO" id="GO:0010468">
    <property type="term" value="P:regulation of gene expression"/>
    <property type="evidence" value="ECO:0007669"/>
    <property type="project" value="TreeGrafter"/>
</dbReference>
<keyword evidence="6" id="KW-0539">Nucleus</keyword>
<feature type="coiled-coil region" evidence="8">
    <location>
        <begin position="27"/>
        <end position="68"/>
    </location>
</feature>
<evidence type="ECO:0000256" key="7">
    <source>
        <dbReference type="PROSITE-ProRule" id="PRU00042"/>
    </source>
</evidence>
<dbReference type="Proteomes" id="UP000824219">
    <property type="component" value="Linkage Group LG24"/>
</dbReference>
<feature type="compositionally biased region" description="Polar residues" evidence="9">
    <location>
        <begin position="152"/>
        <end position="166"/>
    </location>
</feature>
<dbReference type="GO" id="GO:0005634">
    <property type="term" value="C:nucleus"/>
    <property type="evidence" value="ECO:0007669"/>
    <property type="project" value="UniProtKB-SubCell"/>
</dbReference>
<dbReference type="PANTHER" id="PTHR16515:SF49">
    <property type="entry name" value="GASTRULA ZINC FINGER PROTEIN XLCGF49.1-LIKE-RELATED"/>
    <property type="match status" value="1"/>
</dbReference>
<dbReference type="PROSITE" id="PS50157">
    <property type="entry name" value="ZINC_FINGER_C2H2_2"/>
    <property type="match status" value="4"/>
</dbReference>
<evidence type="ECO:0000313" key="12">
    <source>
        <dbReference type="Proteomes" id="UP000824219"/>
    </source>
</evidence>
<sequence>MAEPRCFQTQLNSIMEIMSRAVVRQICKIVESDLASLRLELERALHDNAALGDKMRVLESEVETLRKAGARSSRKSCRSVYIQTSEDAPPSINGIFGKEWCSSLWDGRPRTGEEAVEVEPEPDVSDEPENDDESSVRAIKEEVSEQEICVISPTSGNRRKTSSTSTDPHDASEDAADDDDIHFVSAGLPETSDVDAIAPESPRASATRLISMDGTVQHVIVSGDDDDEEVEEDQLEFEQHCMPIEFMDGVQGEAAAFERQEEVGPEVEQDILTDSEYLSGSGGGEDGGEGGAGHIFNYFDRFNINQQPGPGDDSGKTDFTCPECGKTFLRRNGLTLHMKSHQKQNAHMCRTCKVAFPQKNLLRTHKCLPPGKTLAKTADMRFRCEVCNKYFHSKANLKVHYAVHTGERPHTCSFCGRGFSQKGNLTTHERIHKGERPYICTICGKSFTQKGNLTHHLAIHSKINGRMRNSAEKWQ</sequence>
<keyword evidence="5" id="KW-0862">Zinc</keyword>
<keyword evidence="8" id="KW-0175">Coiled coil</keyword>
<accession>A0A9D3SAZ2</accession>
<protein>
    <recommendedName>
        <fullName evidence="10">C2H2-type domain-containing protein</fullName>
    </recommendedName>
</protein>
<feature type="region of interest" description="Disordered" evidence="9">
    <location>
        <begin position="111"/>
        <end position="177"/>
    </location>
</feature>
<keyword evidence="12" id="KW-1185">Reference proteome</keyword>
<dbReference type="SUPFAM" id="SSF57667">
    <property type="entry name" value="beta-beta-alpha zinc fingers"/>
    <property type="match status" value="3"/>
</dbReference>
<dbReference type="EMBL" id="JAHKSW010000024">
    <property type="protein sequence ID" value="KAG7317317.1"/>
    <property type="molecule type" value="Genomic_DNA"/>
</dbReference>